<dbReference type="Gene3D" id="3.80.10.10">
    <property type="entry name" value="Ribonuclease Inhibitor"/>
    <property type="match status" value="1"/>
</dbReference>
<dbReference type="AlphaFoldDB" id="A0A9P5Z6Q0"/>
<evidence type="ECO:0000313" key="3">
    <source>
        <dbReference type="Proteomes" id="UP000807469"/>
    </source>
</evidence>
<sequence>MDALKLPVLDENASLETKLQTIGESIQHRQKVVEQLLLSISALQSQRNDLMPINCIPPEILANIFSFVQSTEKDPVRRCMQTTLELVAVTHVCRQWRHIINSCPCLWVSLPVKNQKWTEEVLKRSRELCLEVDANSLGPGFILSLSYIHRIRALSLWNFHPSEWPILKNILPESAPQLEEFCLIVRPSFPLPYIPDGVLCSTPRLHRLTLGSCGINWNAHKLLQSSLTHLKLMNASGSMPTGEEFMALLKRMPELQVLDLENSLPNQGGRATNSWGSEITHLLCLRTLRIDSELIQAEFFLRCLAFPLTAVVNITLRDERSNPDFSNAIAEVARNYSNATDTEEFFQSLTLGQYTSKYQYPIRIELKLLLEGLPNFDSFEQASDIIGHLNLTFHYFDSSTFPKLMGDIFSQPFAEGISQVGLLALCQHSKEIQACLPEALAVTLGKLPWLDSVIVSSSSTLDFLDALVYLDPRNENTEFENSHRRPEYFASLSSICLSDMTFVSIKAGSPIDDNVNTSHDLFLYLARRCELGPAIDTLILRNCRGVSKEYIKFLQEIVVNIDVDDITQTSAD</sequence>
<dbReference type="InterPro" id="IPR032675">
    <property type="entry name" value="LRR_dom_sf"/>
</dbReference>
<dbReference type="Proteomes" id="UP000807469">
    <property type="component" value="Unassembled WGS sequence"/>
</dbReference>
<accession>A0A9P5Z6Q0</accession>
<dbReference type="InterPro" id="IPR001810">
    <property type="entry name" value="F-box_dom"/>
</dbReference>
<dbReference type="InterPro" id="IPR036047">
    <property type="entry name" value="F-box-like_dom_sf"/>
</dbReference>
<dbReference type="EMBL" id="MU155163">
    <property type="protein sequence ID" value="KAF9482637.1"/>
    <property type="molecule type" value="Genomic_DNA"/>
</dbReference>
<feature type="domain" description="F-box" evidence="1">
    <location>
        <begin position="53"/>
        <end position="109"/>
    </location>
</feature>
<gene>
    <name evidence="2" type="ORF">BDN70DRAFT_929883</name>
</gene>
<dbReference type="SUPFAM" id="SSF52047">
    <property type="entry name" value="RNI-like"/>
    <property type="match status" value="1"/>
</dbReference>
<evidence type="ECO:0000259" key="1">
    <source>
        <dbReference type="Pfam" id="PF12937"/>
    </source>
</evidence>
<dbReference type="Gene3D" id="1.20.1280.50">
    <property type="match status" value="1"/>
</dbReference>
<dbReference type="Pfam" id="PF12937">
    <property type="entry name" value="F-box-like"/>
    <property type="match status" value="1"/>
</dbReference>
<reference evidence="2" key="1">
    <citation type="submission" date="2020-11" db="EMBL/GenBank/DDBJ databases">
        <authorList>
            <consortium name="DOE Joint Genome Institute"/>
            <person name="Ahrendt S."/>
            <person name="Riley R."/>
            <person name="Andreopoulos W."/>
            <person name="Labutti K."/>
            <person name="Pangilinan J."/>
            <person name="Ruiz-Duenas F.J."/>
            <person name="Barrasa J.M."/>
            <person name="Sanchez-Garcia M."/>
            <person name="Camarero S."/>
            <person name="Miyauchi S."/>
            <person name="Serrano A."/>
            <person name="Linde D."/>
            <person name="Babiker R."/>
            <person name="Drula E."/>
            <person name="Ayuso-Fernandez I."/>
            <person name="Pacheco R."/>
            <person name="Padilla G."/>
            <person name="Ferreira P."/>
            <person name="Barriuso J."/>
            <person name="Kellner H."/>
            <person name="Castanera R."/>
            <person name="Alfaro M."/>
            <person name="Ramirez L."/>
            <person name="Pisabarro A.G."/>
            <person name="Kuo A."/>
            <person name="Tritt A."/>
            <person name="Lipzen A."/>
            <person name="He G."/>
            <person name="Yan M."/>
            <person name="Ng V."/>
            <person name="Cullen D."/>
            <person name="Martin F."/>
            <person name="Rosso M.-N."/>
            <person name="Henrissat B."/>
            <person name="Hibbett D."/>
            <person name="Martinez A.T."/>
            <person name="Grigoriev I.V."/>
        </authorList>
    </citation>
    <scope>NUCLEOTIDE SEQUENCE</scope>
    <source>
        <strain evidence="2">CIRM-BRFM 674</strain>
    </source>
</reference>
<organism evidence="2 3">
    <name type="scientific">Pholiota conissans</name>
    <dbReference type="NCBI Taxonomy" id="109636"/>
    <lineage>
        <taxon>Eukaryota</taxon>
        <taxon>Fungi</taxon>
        <taxon>Dikarya</taxon>
        <taxon>Basidiomycota</taxon>
        <taxon>Agaricomycotina</taxon>
        <taxon>Agaricomycetes</taxon>
        <taxon>Agaricomycetidae</taxon>
        <taxon>Agaricales</taxon>
        <taxon>Agaricineae</taxon>
        <taxon>Strophariaceae</taxon>
        <taxon>Pholiota</taxon>
    </lineage>
</organism>
<protein>
    <recommendedName>
        <fullName evidence="1">F-box domain-containing protein</fullName>
    </recommendedName>
</protein>
<comment type="caution">
    <text evidence="2">The sequence shown here is derived from an EMBL/GenBank/DDBJ whole genome shotgun (WGS) entry which is preliminary data.</text>
</comment>
<proteinExistence type="predicted"/>
<keyword evidence="3" id="KW-1185">Reference proteome</keyword>
<name>A0A9P5Z6Q0_9AGAR</name>
<dbReference type="SUPFAM" id="SSF81383">
    <property type="entry name" value="F-box domain"/>
    <property type="match status" value="1"/>
</dbReference>
<dbReference type="OrthoDB" id="3172239at2759"/>
<evidence type="ECO:0000313" key="2">
    <source>
        <dbReference type="EMBL" id="KAF9482637.1"/>
    </source>
</evidence>